<dbReference type="EMBL" id="JBBPBN010000034">
    <property type="protein sequence ID" value="KAK9002919.1"/>
    <property type="molecule type" value="Genomic_DNA"/>
</dbReference>
<keyword evidence="3" id="KW-1185">Reference proteome</keyword>
<evidence type="ECO:0000313" key="3">
    <source>
        <dbReference type="Proteomes" id="UP001396334"/>
    </source>
</evidence>
<evidence type="ECO:0000313" key="2">
    <source>
        <dbReference type="EMBL" id="KAK9002919.1"/>
    </source>
</evidence>
<gene>
    <name evidence="2" type="ORF">V6N11_060493</name>
</gene>
<accession>A0ABR2QQR0</accession>
<sequence length="318" mass="34327">MNPSTMIGQDCYENLGGRPPEGIGRMGVPLVLERPASLVASEDLRVAKKGKSGEGAVVGDSATVETKDMDADFSEGMHMDANGSTSEGVRRDDSLLDPDVVESAKDDVNLSFPTNVTTNSTDLYGPWMVATSRRRRAAAPVANRRGSEVVVEDDSERMLSNIAPETISPSNVNVSLPSVHRNAAYLASNLHRKNKKNLVGNNGGFSVTVVPLGFGSRPEVVEYMHSRKSGRMGKENAFKGLRIHRTVDFRPSGRAVLADWIPSASNVGDKSSNQVHMEVCYEHDLGNSQAQEKIDNLVGADESEGVALPSGREIEHRQ</sequence>
<evidence type="ECO:0000256" key="1">
    <source>
        <dbReference type="SAM" id="MobiDB-lite"/>
    </source>
</evidence>
<reference evidence="2 3" key="1">
    <citation type="journal article" date="2024" name="G3 (Bethesda)">
        <title>Genome assembly of Hibiscus sabdariffa L. provides insights into metabolisms of medicinal natural products.</title>
        <authorList>
            <person name="Kim T."/>
        </authorList>
    </citation>
    <scope>NUCLEOTIDE SEQUENCE [LARGE SCALE GENOMIC DNA]</scope>
    <source>
        <strain evidence="2">TK-2024</strain>
        <tissue evidence="2">Old leaves</tissue>
    </source>
</reference>
<protein>
    <submittedName>
        <fullName evidence="2">Uncharacterized protein</fullName>
    </submittedName>
</protein>
<organism evidence="2 3">
    <name type="scientific">Hibiscus sabdariffa</name>
    <name type="common">roselle</name>
    <dbReference type="NCBI Taxonomy" id="183260"/>
    <lineage>
        <taxon>Eukaryota</taxon>
        <taxon>Viridiplantae</taxon>
        <taxon>Streptophyta</taxon>
        <taxon>Embryophyta</taxon>
        <taxon>Tracheophyta</taxon>
        <taxon>Spermatophyta</taxon>
        <taxon>Magnoliopsida</taxon>
        <taxon>eudicotyledons</taxon>
        <taxon>Gunneridae</taxon>
        <taxon>Pentapetalae</taxon>
        <taxon>rosids</taxon>
        <taxon>malvids</taxon>
        <taxon>Malvales</taxon>
        <taxon>Malvaceae</taxon>
        <taxon>Malvoideae</taxon>
        <taxon>Hibiscus</taxon>
    </lineage>
</organism>
<dbReference type="Proteomes" id="UP001396334">
    <property type="component" value="Unassembled WGS sequence"/>
</dbReference>
<comment type="caution">
    <text evidence="2">The sequence shown here is derived from an EMBL/GenBank/DDBJ whole genome shotgun (WGS) entry which is preliminary data.</text>
</comment>
<proteinExistence type="predicted"/>
<feature type="region of interest" description="Disordered" evidence="1">
    <location>
        <begin position="72"/>
        <end position="93"/>
    </location>
</feature>
<name>A0ABR2QQR0_9ROSI</name>